<gene>
    <name evidence="2" type="ORF">METZ01_LOCUS360840</name>
</gene>
<sequence>MPIRIQLLLFGVLGNLLIALVFWYSSEMRQDVQEEASGESLVVLYESAWYQTYNNTLERMRRWEPNSG</sequence>
<dbReference type="EMBL" id="UINC01128315">
    <property type="protein sequence ID" value="SVD07986.1"/>
    <property type="molecule type" value="Genomic_DNA"/>
</dbReference>
<evidence type="ECO:0000256" key="1">
    <source>
        <dbReference type="SAM" id="Phobius"/>
    </source>
</evidence>
<keyword evidence="1" id="KW-1133">Transmembrane helix</keyword>
<evidence type="ECO:0000313" key="2">
    <source>
        <dbReference type="EMBL" id="SVD07986.1"/>
    </source>
</evidence>
<accession>A0A382SDN2</accession>
<feature type="non-terminal residue" evidence="2">
    <location>
        <position position="68"/>
    </location>
</feature>
<dbReference type="AlphaFoldDB" id="A0A382SDN2"/>
<proteinExistence type="predicted"/>
<protein>
    <submittedName>
        <fullName evidence="2">Uncharacterized protein</fullName>
    </submittedName>
</protein>
<organism evidence="2">
    <name type="scientific">marine metagenome</name>
    <dbReference type="NCBI Taxonomy" id="408172"/>
    <lineage>
        <taxon>unclassified sequences</taxon>
        <taxon>metagenomes</taxon>
        <taxon>ecological metagenomes</taxon>
    </lineage>
</organism>
<keyword evidence="1" id="KW-0812">Transmembrane</keyword>
<keyword evidence="1" id="KW-0472">Membrane</keyword>
<reference evidence="2" key="1">
    <citation type="submission" date="2018-05" db="EMBL/GenBank/DDBJ databases">
        <authorList>
            <person name="Lanie J.A."/>
            <person name="Ng W.-L."/>
            <person name="Kazmierczak K.M."/>
            <person name="Andrzejewski T.M."/>
            <person name="Davidsen T.M."/>
            <person name="Wayne K.J."/>
            <person name="Tettelin H."/>
            <person name="Glass J.I."/>
            <person name="Rusch D."/>
            <person name="Podicherti R."/>
            <person name="Tsui H.-C.T."/>
            <person name="Winkler M.E."/>
        </authorList>
    </citation>
    <scope>NUCLEOTIDE SEQUENCE</scope>
</reference>
<name>A0A382SDN2_9ZZZZ</name>
<feature type="transmembrane region" description="Helical" evidence="1">
    <location>
        <begin position="7"/>
        <end position="25"/>
    </location>
</feature>